<dbReference type="EC" id="2.7.13.3" evidence="2"/>
<feature type="domain" description="PAC" evidence="11">
    <location>
        <begin position="246"/>
        <end position="298"/>
    </location>
</feature>
<dbReference type="Gene3D" id="1.10.287.130">
    <property type="match status" value="1"/>
</dbReference>
<name>A0ABR8GNS9_9CYAN</name>
<evidence type="ECO:0000259" key="10">
    <source>
        <dbReference type="PROSITE" id="PS50112"/>
    </source>
</evidence>
<dbReference type="CDD" id="cd17580">
    <property type="entry name" value="REC_2_DhkD-like"/>
    <property type="match status" value="1"/>
</dbReference>
<dbReference type="Pfam" id="PF13426">
    <property type="entry name" value="PAS_9"/>
    <property type="match status" value="1"/>
</dbReference>
<dbReference type="Pfam" id="PF08447">
    <property type="entry name" value="PAS_3"/>
    <property type="match status" value="3"/>
</dbReference>
<dbReference type="Gene3D" id="3.40.50.2300">
    <property type="match status" value="1"/>
</dbReference>
<evidence type="ECO:0000313" key="12">
    <source>
        <dbReference type="EMBL" id="MBD2605037.1"/>
    </source>
</evidence>
<keyword evidence="5" id="KW-0902">Two-component regulatory system</keyword>
<dbReference type="PROSITE" id="PS50113">
    <property type="entry name" value="PAC"/>
    <property type="match status" value="3"/>
</dbReference>
<keyword evidence="4" id="KW-0418">Kinase</keyword>
<dbReference type="PROSITE" id="PS50112">
    <property type="entry name" value="PAS"/>
    <property type="match status" value="3"/>
</dbReference>
<dbReference type="NCBIfam" id="TIGR00229">
    <property type="entry name" value="sensory_box"/>
    <property type="match status" value="4"/>
</dbReference>
<dbReference type="PROSITE" id="PS50110">
    <property type="entry name" value="RESPONSE_REGULATORY"/>
    <property type="match status" value="1"/>
</dbReference>
<feature type="domain" description="Histidine kinase" evidence="8">
    <location>
        <begin position="577"/>
        <end position="826"/>
    </location>
</feature>
<keyword evidence="4" id="KW-0808">Transferase</keyword>
<dbReference type="Gene3D" id="2.10.70.100">
    <property type="match status" value="1"/>
</dbReference>
<evidence type="ECO:0000256" key="5">
    <source>
        <dbReference type="ARBA" id="ARBA00023012"/>
    </source>
</evidence>
<feature type="domain" description="PAC" evidence="11">
    <location>
        <begin position="373"/>
        <end position="425"/>
    </location>
</feature>
<dbReference type="Proteomes" id="UP000660380">
    <property type="component" value="Unassembled WGS sequence"/>
</dbReference>
<keyword evidence="3 6" id="KW-0597">Phosphoprotein</keyword>
<evidence type="ECO:0000256" key="7">
    <source>
        <dbReference type="SAM" id="MobiDB-lite"/>
    </source>
</evidence>
<dbReference type="PANTHER" id="PTHR43547:SF2">
    <property type="entry name" value="HYBRID SIGNAL TRANSDUCTION HISTIDINE KINASE C"/>
    <property type="match status" value="1"/>
</dbReference>
<comment type="catalytic activity">
    <reaction evidence="1">
        <text>ATP + protein L-histidine = ADP + protein N-phospho-L-histidine.</text>
        <dbReference type="EC" id="2.7.13.3"/>
    </reaction>
</comment>
<dbReference type="RefSeq" id="WP_029632455.1">
    <property type="nucleotide sequence ID" value="NZ_JACJTA010000018.1"/>
</dbReference>
<comment type="caution">
    <text evidence="12">The sequence shown here is derived from an EMBL/GenBank/DDBJ whole genome shotgun (WGS) entry which is preliminary data.</text>
</comment>
<dbReference type="CDD" id="cd16922">
    <property type="entry name" value="HATPase_EvgS-ArcB-TorS-like"/>
    <property type="match status" value="1"/>
</dbReference>
<dbReference type="Gene3D" id="3.30.565.10">
    <property type="entry name" value="Histidine kinase-like ATPase, C-terminal domain"/>
    <property type="match status" value="1"/>
</dbReference>
<dbReference type="InterPro" id="IPR001610">
    <property type="entry name" value="PAC"/>
</dbReference>
<feature type="modified residue" description="4-aspartylphosphate" evidence="6">
    <location>
        <position position="900"/>
    </location>
</feature>
<dbReference type="CDD" id="cd00130">
    <property type="entry name" value="PAS"/>
    <property type="match status" value="4"/>
</dbReference>
<dbReference type="InterPro" id="IPR000700">
    <property type="entry name" value="PAS-assoc_C"/>
</dbReference>
<dbReference type="InterPro" id="IPR001789">
    <property type="entry name" value="Sig_transdc_resp-reg_receiver"/>
</dbReference>
<dbReference type="PROSITE" id="PS50109">
    <property type="entry name" value="HIS_KIN"/>
    <property type="match status" value="1"/>
</dbReference>
<evidence type="ECO:0000256" key="4">
    <source>
        <dbReference type="ARBA" id="ARBA00022777"/>
    </source>
</evidence>
<dbReference type="InterPro" id="IPR035965">
    <property type="entry name" value="PAS-like_dom_sf"/>
</dbReference>
<dbReference type="Pfam" id="PF00512">
    <property type="entry name" value="HisKA"/>
    <property type="match status" value="1"/>
</dbReference>
<evidence type="ECO:0000313" key="13">
    <source>
        <dbReference type="Proteomes" id="UP000660380"/>
    </source>
</evidence>
<dbReference type="SMART" id="SM00387">
    <property type="entry name" value="HATPase_c"/>
    <property type="match status" value="1"/>
</dbReference>
<dbReference type="InterPro" id="IPR011006">
    <property type="entry name" value="CheY-like_superfamily"/>
</dbReference>
<evidence type="ECO:0000256" key="3">
    <source>
        <dbReference type="ARBA" id="ARBA00022553"/>
    </source>
</evidence>
<feature type="domain" description="PAS" evidence="10">
    <location>
        <begin position="23"/>
        <end position="71"/>
    </location>
</feature>
<evidence type="ECO:0000256" key="1">
    <source>
        <dbReference type="ARBA" id="ARBA00000085"/>
    </source>
</evidence>
<feature type="domain" description="PAS" evidence="10">
    <location>
        <begin position="426"/>
        <end position="496"/>
    </location>
</feature>
<dbReference type="Pfam" id="PF02518">
    <property type="entry name" value="HATPase_c"/>
    <property type="match status" value="1"/>
</dbReference>
<proteinExistence type="predicted"/>
<dbReference type="SMART" id="SM00448">
    <property type="entry name" value="REC"/>
    <property type="match status" value="1"/>
</dbReference>
<dbReference type="PANTHER" id="PTHR43547">
    <property type="entry name" value="TWO-COMPONENT HISTIDINE KINASE"/>
    <property type="match status" value="1"/>
</dbReference>
<reference evidence="12 13" key="1">
    <citation type="journal article" date="2020" name="ISME J.">
        <title>Comparative genomics reveals insights into cyanobacterial evolution and habitat adaptation.</title>
        <authorList>
            <person name="Chen M.Y."/>
            <person name="Teng W.K."/>
            <person name="Zhao L."/>
            <person name="Hu C.X."/>
            <person name="Zhou Y.K."/>
            <person name="Han B.P."/>
            <person name="Song L.R."/>
            <person name="Shu W.S."/>
        </authorList>
    </citation>
    <scope>NUCLEOTIDE SEQUENCE [LARGE SCALE GENOMIC DNA]</scope>
    <source>
        <strain evidence="12 13">FACHB-248</strain>
    </source>
</reference>
<gene>
    <name evidence="12" type="ORF">H6G81_10970</name>
</gene>
<feature type="domain" description="Response regulatory" evidence="9">
    <location>
        <begin position="851"/>
        <end position="969"/>
    </location>
</feature>
<feature type="compositionally biased region" description="Polar residues" evidence="7">
    <location>
        <begin position="740"/>
        <end position="749"/>
    </location>
</feature>
<sequence>MPHAEKFQNQLADNLLSLHQQINKQANYSMVATVEEGMVLQLADGTIQAGNTACDRILGLTAEQVIGHSSVDHPCQWIHEDGSPFSRESHPAMVALQTGKPCLNVVMGLYKPNGQLVWLLLNSQPLFLAGGTTPLAVVTTFSEIKKSTGAASVPHKYQPARVSKQDIEIALPNNEQFELAAVNCLFYDWEVSRGTVERTQGLTALLGYTQPEAKPTQQWWQQLVHPDDLQRVDDEFKASLAHSDRYKIEYRVRHKDGHYVWLQDRGFVERDADNCVFRIVGIGIDISDRKKTEADLQQSEERIRLATTAANLGMWFWDLTTNELIWTSKCKELFGFPPDTTITYELFRDRLHPEDRDRTDEAVSCAVAQKLDYDIEYRAVWTDGSVHWLAAKGRGFYDADGEPVRMMGTAQDISDRKQAEETLRQSEERYRLLADTIPEMVWTTDAEGLVTYVNQRWQEYTGLSLEEIARYGRKKVLHPDDVEISTQLWTEALQNGTPYEIEHRYLRAADGTYRWHLVRGLPIKDHQGRVVKWFGTCTDIHQQKQIDEERAQILEREKTARLEAEAANRIKDEFLAVLSHELRSPLNPILGWTKLLKTRKFDEAATFRALDTIERNAKLQIQLIDDLLDVSRILRGKVCLNFAAFDLASIINAAIETVKLAAQEKSIEMHLQIEPNVGKVLCDFNRLQQVVGNLLNNAVKFTPAGGRVDIKLSVCRGQGDKETRRQGDKGTRGQGDKENNSSFPRSSTYAKITVTDTGKGISSEFLPHVFEYFRQADSSITRNHGGLGLGLSIVRHLVELHGGNVTAKSAGEGKGATFILRLPLIQERSKQEKEKKTEAENINSLPLLGIRILLVDDEIDTRDFMSFLLQQYGATVTEASSASQALEAFAESPPDILLSDLGMPLVDGYSLMTQIRSMSGEQSGQIPAIALSAYAGESDRDRAFAAGFQKHLAKPVEPTELLALIIDLLG</sequence>
<dbReference type="InterPro" id="IPR036890">
    <property type="entry name" value="HATPase_C_sf"/>
</dbReference>
<dbReference type="SUPFAM" id="SSF47384">
    <property type="entry name" value="Homodimeric domain of signal transducing histidine kinase"/>
    <property type="match status" value="1"/>
</dbReference>
<dbReference type="SMART" id="SM00388">
    <property type="entry name" value="HisKA"/>
    <property type="match status" value="1"/>
</dbReference>
<dbReference type="SMART" id="SM00091">
    <property type="entry name" value="PAS"/>
    <property type="match status" value="4"/>
</dbReference>
<feature type="compositionally biased region" description="Basic and acidic residues" evidence="7">
    <location>
        <begin position="719"/>
        <end position="739"/>
    </location>
</feature>
<feature type="domain" description="PAS" evidence="10">
    <location>
        <begin position="299"/>
        <end position="370"/>
    </location>
</feature>
<dbReference type="InterPro" id="IPR005467">
    <property type="entry name" value="His_kinase_dom"/>
</dbReference>
<dbReference type="InterPro" id="IPR036097">
    <property type="entry name" value="HisK_dim/P_sf"/>
</dbReference>
<dbReference type="CDD" id="cd00082">
    <property type="entry name" value="HisKA"/>
    <property type="match status" value="1"/>
</dbReference>
<protein>
    <recommendedName>
        <fullName evidence="2">histidine kinase</fullName>
        <ecNumber evidence="2">2.7.13.3</ecNumber>
    </recommendedName>
</protein>
<evidence type="ECO:0000259" key="9">
    <source>
        <dbReference type="PROSITE" id="PS50110"/>
    </source>
</evidence>
<feature type="region of interest" description="Disordered" evidence="7">
    <location>
        <begin position="719"/>
        <end position="749"/>
    </location>
</feature>
<dbReference type="Pfam" id="PF00072">
    <property type="entry name" value="Response_reg"/>
    <property type="match status" value="1"/>
</dbReference>
<evidence type="ECO:0000256" key="2">
    <source>
        <dbReference type="ARBA" id="ARBA00012438"/>
    </source>
</evidence>
<accession>A0ABR8GNS9</accession>
<dbReference type="InterPro" id="IPR000014">
    <property type="entry name" value="PAS"/>
</dbReference>
<dbReference type="SUPFAM" id="SSF55785">
    <property type="entry name" value="PYP-like sensor domain (PAS domain)"/>
    <property type="match status" value="4"/>
</dbReference>
<dbReference type="InterPro" id="IPR003661">
    <property type="entry name" value="HisK_dim/P_dom"/>
</dbReference>
<evidence type="ECO:0000256" key="6">
    <source>
        <dbReference type="PROSITE-ProRule" id="PRU00169"/>
    </source>
</evidence>
<dbReference type="SUPFAM" id="SSF55874">
    <property type="entry name" value="ATPase domain of HSP90 chaperone/DNA topoisomerase II/histidine kinase"/>
    <property type="match status" value="1"/>
</dbReference>
<dbReference type="PRINTS" id="PR00344">
    <property type="entry name" value="BCTRLSENSOR"/>
</dbReference>
<dbReference type="InterPro" id="IPR004358">
    <property type="entry name" value="Sig_transdc_His_kin-like_C"/>
</dbReference>
<dbReference type="SMART" id="SM00086">
    <property type="entry name" value="PAC"/>
    <property type="match status" value="4"/>
</dbReference>
<evidence type="ECO:0000259" key="8">
    <source>
        <dbReference type="PROSITE" id="PS50109"/>
    </source>
</evidence>
<keyword evidence="13" id="KW-1185">Reference proteome</keyword>
<evidence type="ECO:0000259" key="11">
    <source>
        <dbReference type="PROSITE" id="PS50113"/>
    </source>
</evidence>
<dbReference type="Gene3D" id="3.30.450.20">
    <property type="entry name" value="PAS domain"/>
    <property type="match status" value="4"/>
</dbReference>
<organism evidence="12 13">
    <name type="scientific">Scytonema hofmannii FACHB-248</name>
    <dbReference type="NCBI Taxonomy" id="1842502"/>
    <lineage>
        <taxon>Bacteria</taxon>
        <taxon>Bacillati</taxon>
        <taxon>Cyanobacteriota</taxon>
        <taxon>Cyanophyceae</taxon>
        <taxon>Nostocales</taxon>
        <taxon>Scytonemataceae</taxon>
        <taxon>Scytonema</taxon>
    </lineage>
</organism>
<feature type="domain" description="PAC" evidence="11">
    <location>
        <begin position="499"/>
        <end position="552"/>
    </location>
</feature>
<dbReference type="SUPFAM" id="SSF52172">
    <property type="entry name" value="CheY-like"/>
    <property type="match status" value="1"/>
</dbReference>
<dbReference type="InterPro" id="IPR003594">
    <property type="entry name" value="HATPase_dom"/>
</dbReference>
<dbReference type="EMBL" id="JACJTA010000018">
    <property type="protein sequence ID" value="MBD2605037.1"/>
    <property type="molecule type" value="Genomic_DNA"/>
</dbReference>
<dbReference type="InterPro" id="IPR013655">
    <property type="entry name" value="PAS_fold_3"/>
</dbReference>